<dbReference type="EMBL" id="QTJV01000006">
    <property type="protein sequence ID" value="RFM33458.1"/>
    <property type="molecule type" value="Genomic_DNA"/>
</dbReference>
<name>A0A3E1P0D0_9BACT</name>
<reference evidence="2 3" key="1">
    <citation type="submission" date="2018-08" db="EMBL/GenBank/DDBJ databases">
        <title>Chitinophaga sp. K20C18050901, a novel bacterium isolated from forest soil.</title>
        <authorList>
            <person name="Wang C."/>
        </authorList>
    </citation>
    <scope>NUCLEOTIDE SEQUENCE [LARGE SCALE GENOMIC DNA]</scope>
    <source>
        <strain evidence="2 3">K20C18050901</strain>
    </source>
</reference>
<comment type="caution">
    <text evidence="2">The sequence shown here is derived from an EMBL/GenBank/DDBJ whole genome shotgun (WGS) entry which is preliminary data.</text>
</comment>
<feature type="signal peptide" evidence="1">
    <location>
        <begin position="1"/>
        <end position="19"/>
    </location>
</feature>
<evidence type="ECO:0000313" key="3">
    <source>
        <dbReference type="Proteomes" id="UP000261174"/>
    </source>
</evidence>
<dbReference type="Proteomes" id="UP000261174">
    <property type="component" value="Unassembled WGS sequence"/>
</dbReference>
<keyword evidence="3" id="KW-1185">Reference proteome</keyword>
<keyword evidence="1" id="KW-0732">Signal</keyword>
<proteinExistence type="predicted"/>
<evidence type="ECO:0000256" key="1">
    <source>
        <dbReference type="SAM" id="SignalP"/>
    </source>
</evidence>
<evidence type="ECO:0000313" key="2">
    <source>
        <dbReference type="EMBL" id="RFM33458.1"/>
    </source>
</evidence>
<dbReference type="AlphaFoldDB" id="A0A3E1P0D0"/>
<dbReference type="RefSeq" id="WP_116854382.1">
    <property type="nucleotide sequence ID" value="NZ_QTJV01000006.1"/>
</dbReference>
<gene>
    <name evidence="2" type="ORF">DXN04_15975</name>
</gene>
<accession>A0A3E1P0D0</accession>
<sequence>MKRASLIIAILVSALVTKAQQGPSLFGHANDTTNNHHSKWFLTKYTGISTGFVAFKGGGGSFLSAPMALQLNRQLTNNLFAFGNISATPTLFHSNSIFFAQPASGKSYGPMRANNTNFGVYPAAQLGVMYISNDRTFSISGSVSVSRSNYYGYSPINTFVQ</sequence>
<protein>
    <submittedName>
        <fullName evidence="2">Uncharacterized protein</fullName>
    </submittedName>
</protein>
<organism evidence="2 3">
    <name type="scientific">Chitinophaga silvisoli</name>
    <dbReference type="NCBI Taxonomy" id="2291814"/>
    <lineage>
        <taxon>Bacteria</taxon>
        <taxon>Pseudomonadati</taxon>
        <taxon>Bacteroidota</taxon>
        <taxon>Chitinophagia</taxon>
        <taxon>Chitinophagales</taxon>
        <taxon>Chitinophagaceae</taxon>
        <taxon>Chitinophaga</taxon>
    </lineage>
</organism>
<feature type="chain" id="PRO_5017583528" evidence="1">
    <location>
        <begin position="20"/>
        <end position="161"/>
    </location>
</feature>
<dbReference type="OrthoDB" id="680646at2"/>